<dbReference type="AlphaFoldDB" id="A0A172Y5K9"/>
<sequence length="93" mass="10401">MADNVVGVSSVTYLDREPQGGAVEAQQPVQGAQKDNDDAGRYRLTIERESTGYVYKTLDRVTGEVVRQFPREEVLKLRQSPAYDVGKIIKTEI</sequence>
<dbReference type="Pfam" id="PF03646">
    <property type="entry name" value="FlaG"/>
    <property type="match status" value="1"/>
</dbReference>
<dbReference type="RefSeq" id="WP_025976664.1">
    <property type="nucleotide sequence ID" value="NZ_CP015614.1"/>
</dbReference>
<keyword evidence="2" id="KW-1185">Reference proteome</keyword>
<dbReference type="EMBL" id="CP015614">
    <property type="protein sequence ID" value="ANF54511.1"/>
    <property type="molecule type" value="Genomic_DNA"/>
</dbReference>
<accession>A0A172Y5K9</accession>
<dbReference type="eggNOG" id="ENOG502ZRSS">
    <property type="taxonomic scope" value="Bacteria"/>
</dbReference>
<evidence type="ECO:0000313" key="1">
    <source>
        <dbReference type="EMBL" id="ANF54511.1"/>
    </source>
</evidence>
<reference evidence="1 2" key="1">
    <citation type="journal article" date="2014" name="Genome Announc.">
        <title>Genome Sequence of a Promising Hydrogen-Producing Facultative Anaerobic Bacterium, Brevundimonas naejangsanensis Strain B1.</title>
        <authorList>
            <person name="Su H."/>
            <person name="Zhang T."/>
            <person name="Bao M."/>
            <person name="Jiang Y."/>
            <person name="Wang Y."/>
            <person name="Tan T."/>
        </authorList>
    </citation>
    <scope>NUCLEOTIDE SEQUENCE [LARGE SCALE GENOMIC DNA]</scope>
    <source>
        <strain evidence="1 2">B1</strain>
    </source>
</reference>
<protein>
    <submittedName>
        <fullName evidence="1">Uncharacterized protein</fullName>
    </submittedName>
</protein>
<dbReference type="STRING" id="588932.DA69_07025"/>
<dbReference type="InterPro" id="IPR035924">
    <property type="entry name" value="FlaG-like_sf"/>
</dbReference>
<evidence type="ECO:0000313" key="2">
    <source>
        <dbReference type="Proteomes" id="UP000077603"/>
    </source>
</evidence>
<dbReference type="Gene3D" id="3.30.160.170">
    <property type="entry name" value="FlaG-like"/>
    <property type="match status" value="1"/>
</dbReference>
<name>A0A172Y5K9_9CAUL</name>
<dbReference type="InterPro" id="IPR005186">
    <property type="entry name" value="FlaG"/>
</dbReference>
<dbReference type="KEGG" id="bne:DA69_07025"/>
<dbReference type="OrthoDB" id="8481134at2"/>
<organism evidence="1 2">
    <name type="scientific">Brevundimonas naejangsanensis</name>
    <dbReference type="NCBI Taxonomy" id="588932"/>
    <lineage>
        <taxon>Bacteria</taxon>
        <taxon>Pseudomonadati</taxon>
        <taxon>Pseudomonadota</taxon>
        <taxon>Alphaproteobacteria</taxon>
        <taxon>Caulobacterales</taxon>
        <taxon>Caulobacteraceae</taxon>
        <taxon>Brevundimonas</taxon>
    </lineage>
</organism>
<proteinExistence type="predicted"/>
<dbReference type="Proteomes" id="UP000077603">
    <property type="component" value="Chromosome"/>
</dbReference>
<gene>
    <name evidence="1" type="ORF">DA69_07025</name>
</gene>
<dbReference type="SUPFAM" id="SSF160214">
    <property type="entry name" value="FlaG-like"/>
    <property type="match status" value="1"/>
</dbReference>